<dbReference type="Pfam" id="PF19567">
    <property type="entry name" value="CpsB_CapC"/>
    <property type="match status" value="1"/>
</dbReference>
<dbReference type="InterPro" id="IPR016195">
    <property type="entry name" value="Pol/histidinol_Pase-like"/>
</dbReference>
<gene>
    <name evidence="5" type="ORF">QM524_23415</name>
</gene>
<reference evidence="5 6" key="1">
    <citation type="submission" date="2023-05" db="EMBL/GenBank/DDBJ databases">
        <title>Novel species of genus Flectobacillus isolated from stream in China.</title>
        <authorList>
            <person name="Lu H."/>
        </authorList>
    </citation>
    <scope>NUCLEOTIDE SEQUENCE [LARGE SCALE GENOMIC DNA]</scope>
    <source>
        <strain evidence="5 6">KCTC 42575</strain>
    </source>
</reference>
<dbReference type="PANTHER" id="PTHR39181">
    <property type="entry name" value="TYROSINE-PROTEIN PHOSPHATASE YWQE"/>
    <property type="match status" value="1"/>
</dbReference>
<evidence type="ECO:0000256" key="2">
    <source>
        <dbReference type="ARBA" id="ARBA00013064"/>
    </source>
</evidence>
<name>A0ABT6YF21_9BACT</name>
<dbReference type="RefSeq" id="WP_283346467.1">
    <property type="nucleotide sequence ID" value="NZ_JASHIF010000026.1"/>
</dbReference>
<sequence length="249" mass="29003">MFSFFKRNKTDKLRIFDFFNQTIVTDIHSHLLPGIDDGSPDMETSLMLIGEFQELGFQKLITTPHIRMEVYPNTPNIIKGKLSEVQSQINGIQIDASAEYYIDDNYTQLLEEDHLISLAGSKYLLAEYPMIAPLLNYEERIFEMTKRGYTPVIAHPERYRYWHQNPEVFERLKNLGCLLQLNILAVEGYYGADIKKIALHLLKNNLYDLIGTDVHHDRHIQRIKKLSGMSKEMNLLENYSFQNKALFGI</sequence>
<protein>
    <recommendedName>
        <fullName evidence="2">protein-tyrosine-phosphatase</fullName>
        <ecNumber evidence="2">3.1.3.48</ecNumber>
    </recommendedName>
</protein>
<comment type="catalytic activity">
    <reaction evidence="4">
        <text>O-phospho-L-tyrosyl-[protein] + H2O = L-tyrosyl-[protein] + phosphate</text>
        <dbReference type="Rhea" id="RHEA:10684"/>
        <dbReference type="Rhea" id="RHEA-COMP:10136"/>
        <dbReference type="Rhea" id="RHEA-COMP:20101"/>
        <dbReference type="ChEBI" id="CHEBI:15377"/>
        <dbReference type="ChEBI" id="CHEBI:43474"/>
        <dbReference type="ChEBI" id="CHEBI:46858"/>
        <dbReference type="ChEBI" id="CHEBI:61978"/>
        <dbReference type="EC" id="3.1.3.48"/>
    </reaction>
</comment>
<evidence type="ECO:0000256" key="3">
    <source>
        <dbReference type="ARBA" id="ARBA00022801"/>
    </source>
</evidence>
<evidence type="ECO:0000313" key="5">
    <source>
        <dbReference type="EMBL" id="MDI9862192.1"/>
    </source>
</evidence>
<comment type="caution">
    <text evidence="5">The sequence shown here is derived from an EMBL/GenBank/DDBJ whole genome shotgun (WGS) entry which is preliminary data.</text>
</comment>
<evidence type="ECO:0000313" key="6">
    <source>
        <dbReference type="Proteomes" id="UP001236507"/>
    </source>
</evidence>
<organism evidence="5 6">
    <name type="scientific">Flectobacillus roseus</name>
    <dbReference type="NCBI Taxonomy" id="502259"/>
    <lineage>
        <taxon>Bacteria</taxon>
        <taxon>Pseudomonadati</taxon>
        <taxon>Bacteroidota</taxon>
        <taxon>Cytophagia</taxon>
        <taxon>Cytophagales</taxon>
        <taxon>Flectobacillaceae</taxon>
        <taxon>Flectobacillus</taxon>
    </lineage>
</organism>
<dbReference type="EC" id="3.1.3.48" evidence="2"/>
<dbReference type="PIRSF" id="PIRSF016557">
    <property type="entry name" value="Caps_synth_CpsB"/>
    <property type="match status" value="1"/>
</dbReference>
<proteinExistence type="inferred from homology"/>
<dbReference type="PANTHER" id="PTHR39181:SF1">
    <property type="entry name" value="TYROSINE-PROTEIN PHOSPHATASE YWQE"/>
    <property type="match status" value="1"/>
</dbReference>
<dbReference type="SUPFAM" id="SSF89550">
    <property type="entry name" value="PHP domain-like"/>
    <property type="match status" value="1"/>
</dbReference>
<dbReference type="Gene3D" id="3.20.20.140">
    <property type="entry name" value="Metal-dependent hydrolases"/>
    <property type="match status" value="1"/>
</dbReference>
<keyword evidence="3" id="KW-0378">Hydrolase</keyword>
<comment type="similarity">
    <text evidence="1">Belongs to the metallo-dependent hydrolases superfamily. CpsB/CapC family.</text>
</comment>
<dbReference type="EMBL" id="JASHIF010000026">
    <property type="protein sequence ID" value="MDI9862192.1"/>
    <property type="molecule type" value="Genomic_DNA"/>
</dbReference>
<accession>A0ABT6YF21</accession>
<dbReference type="Proteomes" id="UP001236507">
    <property type="component" value="Unassembled WGS sequence"/>
</dbReference>
<keyword evidence="6" id="KW-1185">Reference proteome</keyword>
<dbReference type="InterPro" id="IPR016667">
    <property type="entry name" value="Caps_polysacc_synth_CpsB/CapC"/>
</dbReference>
<evidence type="ECO:0000256" key="1">
    <source>
        <dbReference type="ARBA" id="ARBA00005750"/>
    </source>
</evidence>
<evidence type="ECO:0000256" key="4">
    <source>
        <dbReference type="ARBA" id="ARBA00051722"/>
    </source>
</evidence>